<name>A0A0R2F489_9LACO</name>
<dbReference type="Proteomes" id="UP000050865">
    <property type="component" value="Unassembled WGS sequence"/>
</dbReference>
<dbReference type="CDD" id="cd09024">
    <property type="entry name" value="Aldose_epim_lacX"/>
    <property type="match status" value="1"/>
</dbReference>
<accession>A0A0R2F489</accession>
<dbReference type="InterPro" id="IPR011013">
    <property type="entry name" value="Gal_mutarotase_sf_dom"/>
</dbReference>
<dbReference type="GO" id="GO:0030246">
    <property type="term" value="F:carbohydrate binding"/>
    <property type="evidence" value="ECO:0007669"/>
    <property type="project" value="InterPro"/>
</dbReference>
<dbReference type="InterPro" id="IPR008183">
    <property type="entry name" value="Aldose_1/G6P_1-epimerase"/>
</dbReference>
<dbReference type="RefSeq" id="WP_056989733.1">
    <property type="nucleotide sequence ID" value="NZ_AYZJ01000062.1"/>
</dbReference>
<dbReference type="Gene3D" id="2.70.98.10">
    <property type="match status" value="1"/>
</dbReference>
<protein>
    <submittedName>
        <fullName evidence="1">Galactose mutarotase-like enzyme</fullName>
    </submittedName>
</protein>
<reference evidence="1 2" key="1">
    <citation type="journal article" date="2015" name="Genome Announc.">
        <title>Expanding the biotechnology potential of lactobacilli through comparative genomics of 213 strains and associated genera.</title>
        <authorList>
            <person name="Sun Z."/>
            <person name="Harris H.M."/>
            <person name="McCann A."/>
            <person name="Guo C."/>
            <person name="Argimon S."/>
            <person name="Zhang W."/>
            <person name="Yang X."/>
            <person name="Jeffery I.B."/>
            <person name="Cooney J.C."/>
            <person name="Kagawa T.F."/>
            <person name="Liu W."/>
            <person name="Song Y."/>
            <person name="Salvetti E."/>
            <person name="Wrobel A."/>
            <person name="Rasinkangas P."/>
            <person name="Parkhill J."/>
            <person name="Rea M.C."/>
            <person name="O'Sullivan O."/>
            <person name="Ritari J."/>
            <person name="Douillard F.P."/>
            <person name="Paul Ross R."/>
            <person name="Yang R."/>
            <person name="Briner A.E."/>
            <person name="Felis G.E."/>
            <person name="de Vos W.M."/>
            <person name="Barrangou R."/>
            <person name="Klaenhammer T.R."/>
            <person name="Caufield P.W."/>
            <person name="Cui Y."/>
            <person name="Zhang H."/>
            <person name="O'Toole P.W."/>
        </authorList>
    </citation>
    <scope>NUCLEOTIDE SEQUENCE [LARGE SCALE GENOMIC DNA]</scope>
    <source>
        <strain evidence="1 2">DSM 22697</strain>
    </source>
</reference>
<evidence type="ECO:0000313" key="1">
    <source>
        <dbReference type="EMBL" id="KRN21109.1"/>
    </source>
</evidence>
<dbReference type="PANTHER" id="PTHR11122">
    <property type="entry name" value="APOSPORY-ASSOCIATED PROTEIN C-RELATED"/>
    <property type="match status" value="1"/>
</dbReference>
<dbReference type="SUPFAM" id="SSF74650">
    <property type="entry name" value="Galactose mutarotase-like"/>
    <property type="match status" value="1"/>
</dbReference>
<dbReference type="Pfam" id="PF01263">
    <property type="entry name" value="Aldose_epim"/>
    <property type="match status" value="1"/>
</dbReference>
<dbReference type="InterPro" id="IPR014718">
    <property type="entry name" value="GH-type_carb-bd"/>
</dbReference>
<evidence type="ECO:0000313" key="2">
    <source>
        <dbReference type="Proteomes" id="UP000050865"/>
    </source>
</evidence>
<dbReference type="STRING" id="1423730.FC75_GL002426"/>
<dbReference type="PANTHER" id="PTHR11122:SF13">
    <property type="entry name" value="GLUCOSE-6-PHOSPHATE 1-EPIMERASE"/>
    <property type="match status" value="1"/>
</dbReference>
<dbReference type="PATRIC" id="fig|1423730.4.peg.2523"/>
<gene>
    <name evidence="1" type="ORF">FC75_GL002426</name>
</gene>
<dbReference type="GO" id="GO:0016853">
    <property type="term" value="F:isomerase activity"/>
    <property type="evidence" value="ECO:0007669"/>
    <property type="project" value="InterPro"/>
</dbReference>
<sequence>MVTLTNDFLTVTIDPHGAEVTSIINNNTDREYIWQADPRIWKRHAPVLFPIVGALKNDEYRYNGQTYHMTQHGFARDRDFAVEQQSKTAAVFTLTDDAETLKMYPFKFVLKLTFLLENNGLTVTYHVENPDNKDPLYFSIGGHPGFQVPLTDDTKFEDYYLGFQPLKSRVRVPLVAGQGIDYAHRTLASTDANLQLHHEFFKNDAVIYELNGRSAFSLRSDKTRHGVMLTVADAPFMGVWSPYPKTGNFVCLEPWWGIADTIDATGDFTKKLGINKLDPITTFDHSYLIEIF</sequence>
<proteinExistence type="predicted"/>
<dbReference type="AlphaFoldDB" id="A0A0R2F489"/>
<dbReference type="InterPro" id="IPR037481">
    <property type="entry name" value="LacX"/>
</dbReference>
<keyword evidence="2" id="KW-1185">Reference proteome</keyword>
<comment type="caution">
    <text evidence="1">The sequence shown here is derived from an EMBL/GenBank/DDBJ whole genome shotgun (WGS) entry which is preliminary data.</text>
</comment>
<dbReference type="EMBL" id="AYZJ01000062">
    <property type="protein sequence ID" value="KRN21109.1"/>
    <property type="molecule type" value="Genomic_DNA"/>
</dbReference>
<organism evidence="1 2">
    <name type="scientific">Lacticaseibacillus camelliae DSM 22697 = JCM 13995</name>
    <dbReference type="NCBI Taxonomy" id="1423730"/>
    <lineage>
        <taxon>Bacteria</taxon>
        <taxon>Bacillati</taxon>
        <taxon>Bacillota</taxon>
        <taxon>Bacilli</taxon>
        <taxon>Lactobacillales</taxon>
        <taxon>Lactobacillaceae</taxon>
        <taxon>Lacticaseibacillus</taxon>
    </lineage>
</organism>
<dbReference type="GO" id="GO:0005975">
    <property type="term" value="P:carbohydrate metabolic process"/>
    <property type="evidence" value="ECO:0007669"/>
    <property type="project" value="InterPro"/>
</dbReference>